<organism evidence="14 15">
    <name type="scientific">Cucumis melo</name>
    <name type="common">Muskmelon</name>
    <dbReference type="NCBI Taxonomy" id="3656"/>
    <lineage>
        <taxon>Eukaryota</taxon>
        <taxon>Viridiplantae</taxon>
        <taxon>Streptophyta</taxon>
        <taxon>Embryophyta</taxon>
        <taxon>Tracheophyta</taxon>
        <taxon>Spermatophyta</taxon>
        <taxon>Magnoliopsida</taxon>
        <taxon>eudicotyledons</taxon>
        <taxon>Gunneridae</taxon>
        <taxon>Pentapetalae</taxon>
        <taxon>rosids</taxon>
        <taxon>fabids</taxon>
        <taxon>Cucurbitales</taxon>
        <taxon>Cucurbitaceae</taxon>
        <taxon>Benincaseae</taxon>
        <taxon>Cucumis</taxon>
    </lineage>
</organism>
<keyword evidence="8" id="KW-0325">Glycoprotein</keyword>
<dbReference type="InterPro" id="IPR033131">
    <property type="entry name" value="Pectinesterase_Asp_AS"/>
</dbReference>
<comment type="function">
    <text evidence="10">Acts in the modification of cell walls via demethylesterification of cell wall pectin.</text>
</comment>
<reference evidence="15" key="2">
    <citation type="submission" date="2025-08" db="UniProtKB">
        <authorList>
            <consortium name="RefSeq"/>
        </authorList>
    </citation>
    <scope>IDENTIFICATION</scope>
    <source>
        <tissue evidence="15">Stem</tissue>
    </source>
</reference>
<comment type="catalytic activity">
    <reaction evidence="9 12">
        <text>[(1-&gt;4)-alpha-D-galacturonosyl methyl ester](n) + n H2O = [(1-&gt;4)-alpha-D-galacturonosyl](n) + n methanol + n H(+)</text>
        <dbReference type="Rhea" id="RHEA:22380"/>
        <dbReference type="Rhea" id="RHEA-COMP:14570"/>
        <dbReference type="Rhea" id="RHEA-COMP:14573"/>
        <dbReference type="ChEBI" id="CHEBI:15377"/>
        <dbReference type="ChEBI" id="CHEBI:15378"/>
        <dbReference type="ChEBI" id="CHEBI:17790"/>
        <dbReference type="ChEBI" id="CHEBI:140522"/>
        <dbReference type="ChEBI" id="CHEBI:140523"/>
        <dbReference type="EC" id="3.1.1.11"/>
    </reaction>
</comment>
<reference evidence="14" key="1">
    <citation type="submission" date="2025-05" db="UniProtKB">
        <authorList>
            <consortium name="RefSeq"/>
        </authorList>
    </citation>
    <scope>NUCLEOTIDE SEQUENCE [LARGE SCALE GENOMIC DNA]</scope>
</reference>
<dbReference type="Pfam" id="PF01095">
    <property type="entry name" value="Pectinesterase"/>
    <property type="match status" value="1"/>
</dbReference>
<evidence type="ECO:0000256" key="5">
    <source>
        <dbReference type="ARBA" id="ARBA00022512"/>
    </source>
</evidence>
<keyword evidence="6 12" id="KW-0378">Hydrolase</keyword>
<evidence type="ECO:0000256" key="6">
    <source>
        <dbReference type="ARBA" id="ARBA00022801"/>
    </source>
</evidence>
<keyword evidence="5" id="KW-0134">Cell wall</keyword>
<dbReference type="InterPro" id="IPR012334">
    <property type="entry name" value="Pectin_lyas_fold"/>
</dbReference>
<evidence type="ECO:0000256" key="11">
    <source>
        <dbReference type="PROSITE-ProRule" id="PRU10040"/>
    </source>
</evidence>
<evidence type="ECO:0000313" key="14">
    <source>
        <dbReference type="Proteomes" id="UP001652600"/>
    </source>
</evidence>
<evidence type="ECO:0000256" key="12">
    <source>
        <dbReference type="RuleBase" id="RU000589"/>
    </source>
</evidence>
<gene>
    <name evidence="15" type="primary">LOC103500003</name>
</gene>
<comment type="subcellular location">
    <subcellularLocation>
        <location evidence="1">Secreted</location>
        <location evidence="1">Cell wall</location>
    </subcellularLocation>
</comment>
<comment type="similarity">
    <text evidence="3">Belongs to the pectinesterase family.</text>
</comment>
<dbReference type="GO" id="GO:0045490">
    <property type="term" value="P:pectin catabolic process"/>
    <property type="evidence" value="ECO:0007669"/>
    <property type="project" value="UniProtKB-UniRule"/>
</dbReference>
<dbReference type="FunFam" id="2.160.20.10:FF:000013">
    <property type="entry name" value="Pectinesterase"/>
    <property type="match status" value="1"/>
</dbReference>
<keyword evidence="14" id="KW-1185">Reference proteome</keyword>
<evidence type="ECO:0000256" key="8">
    <source>
        <dbReference type="ARBA" id="ARBA00023180"/>
    </source>
</evidence>
<dbReference type="EC" id="3.1.1.11" evidence="4 12"/>
<feature type="chain" id="PRO_5010000831" description="Pectinesterase" evidence="12">
    <location>
        <begin position="25"/>
        <end position="365"/>
    </location>
</feature>
<evidence type="ECO:0000256" key="3">
    <source>
        <dbReference type="ARBA" id="ARBA00008891"/>
    </source>
</evidence>
<evidence type="ECO:0000313" key="15">
    <source>
        <dbReference type="RefSeq" id="XP_016902668.1"/>
    </source>
</evidence>
<dbReference type="SMR" id="A0A1S4E368"/>
<dbReference type="AlphaFoldDB" id="A0A1S4E368"/>
<dbReference type="GeneID" id="103500003"/>
<dbReference type="InterPro" id="IPR000070">
    <property type="entry name" value="Pectinesterase_cat"/>
</dbReference>
<protein>
    <recommendedName>
        <fullName evidence="4 12">Pectinesterase</fullName>
        <ecNumber evidence="4 12">3.1.1.11</ecNumber>
    </recommendedName>
</protein>
<dbReference type="Proteomes" id="UP001652600">
    <property type="component" value="Chromosome 1"/>
</dbReference>
<keyword evidence="7 12" id="KW-0063">Aspartyl esterase</keyword>
<feature type="active site" evidence="11">
    <location>
        <position position="223"/>
    </location>
</feature>
<feature type="signal peptide" evidence="12">
    <location>
        <begin position="1"/>
        <end position="24"/>
    </location>
</feature>
<accession>A0A1S4E368</accession>
<dbReference type="PANTHER" id="PTHR31321">
    <property type="entry name" value="ACYL-COA THIOESTER HYDROLASE YBHC-RELATED"/>
    <property type="match status" value="1"/>
</dbReference>
<evidence type="ECO:0000256" key="7">
    <source>
        <dbReference type="ARBA" id="ARBA00023085"/>
    </source>
</evidence>
<dbReference type="InterPro" id="IPR011050">
    <property type="entry name" value="Pectin_lyase_fold/virulence"/>
</dbReference>
<evidence type="ECO:0000256" key="2">
    <source>
        <dbReference type="ARBA" id="ARBA00005184"/>
    </source>
</evidence>
<evidence type="ECO:0000256" key="1">
    <source>
        <dbReference type="ARBA" id="ARBA00004191"/>
    </source>
</evidence>
<sequence length="365" mass="40771">MNHFKFILLLLLLFVCNLFLQSYSLNIEEEREDYKNWLSWNLQNYKKKAGLVNRSTAKLGRSYKGGGVLDDKLKKAEMNKVRIIVSQDGTGDFKTVGEAISSIPKPNSKRVILVINPGVYSDDQPTITGNDTASVTGADGKPLGTLKSATVAVDANYFVAINMKFENRAMHEIGSVRGQGVALRISGTKAAFHNCSFYGDQDTLYDHKGLHYFNNCYIQGSVDFIFGYGRSFYEKCYLKSITKKVASMTAQKGLKGSMESGFSFKDSVVTGSGQIYLGRAWGDYSRVVFSYTFMDNIVLPQGWNDWGSQKRHLTVYYGEYKCSGPGADLKGRVQWAHNLTDEEAQPFIGTHYVDADSWLLSPYSS</sequence>
<dbReference type="Gene3D" id="2.160.20.10">
    <property type="entry name" value="Single-stranded right-handed beta-helix, Pectin lyase-like"/>
    <property type="match status" value="1"/>
</dbReference>
<feature type="domain" description="Pectinesterase catalytic" evidence="13">
    <location>
        <begin position="83"/>
        <end position="355"/>
    </location>
</feature>
<dbReference type="SUPFAM" id="SSF51126">
    <property type="entry name" value="Pectin lyase-like"/>
    <property type="match status" value="1"/>
</dbReference>
<evidence type="ECO:0000256" key="10">
    <source>
        <dbReference type="ARBA" id="ARBA00057335"/>
    </source>
</evidence>
<keyword evidence="5" id="KW-0964">Secreted</keyword>
<evidence type="ECO:0000256" key="9">
    <source>
        <dbReference type="ARBA" id="ARBA00047928"/>
    </source>
</evidence>
<keyword evidence="12" id="KW-0732">Signal</keyword>
<dbReference type="RefSeq" id="XP_016902668.1">
    <property type="nucleotide sequence ID" value="XM_017047179.2"/>
</dbReference>
<name>A0A1S4E368_CUCME</name>
<dbReference type="PROSITE" id="PS00503">
    <property type="entry name" value="PECTINESTERASE_2"/>
    <property type="match status" value="1"/>
</dbReference>
<dbReference type="PANTHER" id="PTHR31321:SF81">
    <property type="entry name" value="PECTINESTERASE"/>
    <property type="match status" value="1"/>
</dbReference>
<evidence type="ECO:0000259" key="13">
    <source>
        <dbReference type="Pfam" id="PF01095"/>
    </source>
</evidence>
<proteinExistence type="inferred from homology"/>
<dbReference type="GO" id="GO:0042545">
    <property type="term" value="P:cell wall modification"/>
    <property type="evidence" value="ECO:0007669"/>
    <property type="project" value="UniProtKB-UniRule"/>
</dbReference>
<dbReference type="UniPathway" id="UPA00545">
    <property type="reaction ID" value="UER00823"/>
</dbReference>
<evidence type="ECO:0000256" key="4">
    <source>
        <dbReference type="ARBA" id="ARBA00013229"/>
    </source>
</evidence>
<comment type="pathway">
    <text evidence="2 12">Glycan metabolism; pectin degradation; 2-dehydro-3-deoxy-D-gluconate from pectin: step 1/5.</text>
</comment>
<dbReference type="GO" id="GO:0030599">
    <property type="term" value="F:pectinesterase activity"/>
    <property type="evidence" value="ECO:0007669"/>
    <property type="project" value="UniProtKB-UniRule"/>
</dbReference>